<feature type="active site" description="Proton donor" evidence="9">
    <location>
        <position position="125"/>
    </location>
</feature>
<comment type="function">
    <text evidence="9">Catalyzes the conversion of 1-hydroxy-2-methyl-2-(E)-butenyl 4-diphosphate (HMBPP) into a mixture of isopentenyl diphosphate (IPP) and dimethylallyl diphosphate (DMAPP). Acts in the terminal step of the DOXP/MEP pathway for isoprenoid precursor biosynthesis.</text>
</comment>
<feature type="binding site" evidence="9">
    <location>
        <position position="123"/>
    </location>
    <ligand>
        <name>isopentenyl diphosphate</name>
        <dbReference type="ChEBI" id="CHEBI:128769"/>
    </ligand>
</feature>
<feature type="binding site" evidence="9">
    <location>
        <position position="261"/>
    </location>
    <ligand>
        <name>dimethylallyl diphosphate</name>
        <dbReference type="ChEBI" id="CHEBI:57623"/>
    </ligand>
</feature>
<feature type="binding site" evidence="9">
    <location>
        <position position="73"/>
    </location>
    <ligand>
        <name>isopentenyl diphosphate</name>
        <dbReference type="ChEBI" id="CHEBI:128769"/>
    </ligand>
</feature>
<proteinExistence type="inferred from homology"/>
<dbReference type="AlphaFoldDB" id="A0A8J6P4L7"/>
<dbReference type="Proteomes" id="UP000605201">
    <property type="component" value="Unassembled WGS sequence"/>
</dbReference>
<evidence type="ECO:0000256" key="6">
    <source>
        <dbReference type="ARBA" id="ARBA00023004"/>
    </source>
</evidence>
<keyword evidence="9" id="KW-0414">Isoprene biosynthesis</keyword>
<dbReference type="CDD" id="cd13967">
    <property type="entry name" value="PT_UbiA_5"/>
    <property type="match status" value="1"/>
</dbReference>
<dbReference type="PANTHER" id="PTHR30426:SF0">
    <property type="entry name" value="4-HYDROXY-3-METHYLBUT-2-ENYL DIPHOSPHATE REDUCTASE"/>
    <property type="match status" value="1"/>
</dbReference>
<comment type="pathway">
    <text evidence="9">Isoprenoid biosynthesis; isopentenyl diphosphate biosynthesis via DXP pathway; isopentenyl diphosphate from 1-deoxy-D-xylulose 5-phosphate: step 6/6.</text>
</comment>
<evidence type="ECO:0000256" key="1">
    <source>
        <dbReference type="ARBA" id="ARBA00004141"/>
    </source>
</evidence>
<keyword evidence="4 9" id="KW-0479">Metal-binding</keyword>
<feature type="binding site" evidence="9">
    <location>
        <position position="95"/>
    </location>
    <ligand>
        <name>[4Fe-4S] cluster</name>
        <dbReference type="ChEBI" id="CHEBI:49883"/>
    </ligand>
</feature>
<comment type="subcellular location">
    <subcellularLocation>
        <location evidence="1">Membrane</location>
        <topology evidence="1">Multi-pass membrane protein</topology>
    </subcellularLocation>
</comment>
<accession>A0A8J6P4L7</accession>
<feature type="transmembrane region" description="Helical" evidence="10">
    <location>
        <begin position="324"/>
        <end position="343"/>
    </location>
</feature>
<dbReference type="HAMAP" id="MF_00191">
    <property type="entry name" value="IspH"/>
    <property type="match status" value="1"/>
</dbReference>
<dbReference type="PANTHER" id="PTHR30426">
    <property type="entry name" value="4-HYDROXY-3-METHYLBUT-2-ENYL DIPHOSPHATE REDUCTASE"/>
    <property type="match status" value="1"/>
</dbReference>
<dbReference type="Gene3D" id="3.40.1010.20">
    <property type="entry name" value="4-hydroxy-3-methylbut-2-enyl diphosphate reductase, catalytic domain"/>
    <property type="match status" value="2"/>
</dbReference>
<dbReference type="Pfam" id="PF02401">
    <property type="entry name" value="LYTB"/>
    <property type="match status" value="1"/>
</dbReference>
<feature type="transmembrane region" description="Helical" evidence="10">
    <location>
        <begin position="429"/>
        <end position="446"/>
    </location>
</feature>
<protein>
    <recommendedName>
        <fullName evidence="9">4-hydroxy-3-methylbut-2-enyl diphosphate reductase</fullName>
        <shortName evidence="9">HMBPP reductase</shortName>
        <ecNumber evidence="9">1.17.7.4</ecNumber>
    </recommendedName>
</protein>
<dbReference type="InterPro" id="IPR000537">
    <property type="entry name" value="UbiA_prenyltransferase"/>
</dbReference>
<comment type="cofactor">
    <cofactor evidence="9">
        <name>[4Fe-4S] cluster</name>
        <dbReference type="ChEBI" id="CHEBI:49883"/>
    </cofactor>
    <text evidence="9">Binds 1 [4Fe-4S] cluster per subunit.</text>
</comment>
<feature type="transmembrane region" description="Helical" evidence="10">
    <location>
        <begin position="390"/>
        <end position="408"/>
    </location>
</feature>
<keyword evidence="3 10" id="KW-0812">Transmembrane</keyword>
<dbReference type="GO" id="GO:0046872">
    <property type="term" value="F:metal ion binding"/>
    <property type="evidence" value="ECO:0007669"/>
    <property type="project" value="UniProtKB-KW"/>
</dbReference>
<dbReference type="GO" id="GO:0050992">
    <property type="term" value="P:dimethylallyl diphosphate biosynthetic process"/>
    <property type="evidence" value="ECO:0007669"/>
    <property type="project" value="UniProtKB-UniRule"/>
</dbReference>
<dbReference type="UniPathway" id="UPA00059">
    <property type="reaction ID" value="UER00105"/>
</dbReference>
<name>A0A8J6P4L7_9BACT</name>
<comment type="caution">
    <text evidence="11">The sequence shown here is derived from an EMBL/GenBank/DDBJ whole genome shotgun (WGS) entry which is preliminary data.</text>
</comment>
<feature type="binding site" evidence="9">
    <location>
        <position position="73"/>
    </location>
    <ligand>
        <name>(2E)-4-hydroxy-3-methylbut-2-enyl diphosphate</name>
        <dbReference type="ChEBI" id="CHEBI:128753"/>
    </ligand>
</feature>
<feature type="binding site" evidence="9">
    <location>
        <position position="217"/>
    </location>
    <ligand>
        <name>isopentenyl diphosphate</name>
        <dbReference type="ChEBI" id="CHEBI:128769"/>
    </ligand>
</feature>
<dbReference type="Gene3D" id="3.40.50.11270">
    <property type="match status" value="1"/>
</dbReference>
<feature type="transmembrane region" description="Helical" evidence="10">
    <location>
        <begin position="525"/>
        <end position="542"/>
    </location>
</feature>
<dbReference type="GO" id="GO:0016020">
    <property type="term" value="C:membrane"/>
    <property type="evidence" value="ECO:0007669"/>
    <property type="project" value="UniProtKB-SubCell"/>
</dbReference>
<keyword evidence="5 10" id="KW-1133">Transmembrane helix</keyword>
<dbReference type="GO" id="GO:0019288">
    <property type="term" value="P:isopentenyl diphosphate biosynthetic process, methylerythritol 4-phosphate pathway"/>
    <property type="evidence" value="ECO:0007669"/>
    <property type="project" value="UniProtKB-UniRule"/>
</dbReference>
<feature type="transmembrane region" description="Helical" evidence="10">
    <location>
        <begin position="554"/>
        <end position="575"/>
    </location>
</feature>
<feature type="binding site" evidence="9">
    <location>
        <position position="123"/>
    </location>
    <ligand>
        <name>dimethylallyl diphosphate</name>
        <dbReference type="ChEBI" id="CHEBI:57623"/>
    </ligand>
</feature>
<dbReference type="CDD" id="cd13944">
    <property type="entry name" value="lytB_ispH"/>
    <property type="match status" value="1"/>
</dbReference>
<evidence type="ECO:0000313" key="11">
    <source>
        <dbReference type="EMBL" id="MBC8433352.1"/>
    </source>
</evidence>
<evidence type="ECO:0000256" key="3">
    <source>
        <dbReference type="ARBA" id="ARBA00022692"/>
    </source>
</evidence>
<dbReference type="InterPro" id="IPR003451">
    <property type="entry name" value="LytB/IspH"/>
</dbReference>
<feature type="binding site" evidence="9">
    <location>
        <position position="261"/>
    </location>
    <ligand>
        <name>isopentenyl diphosphate</name>
        <dbReference type="ChEBI" id="CHEBI:128769"/>
    </ligand>
</feature>
<evidence type="ECO:0000256" key="10">
    <source>
        <dbReference type="SAM" id="Phobius"/>
    </source>
</evidence>
<feature type="transmembrane region" description="Helical" evidence="10">
    <location>
        <begin position="458"/>
        <end position="476"/>
    </location>
</feature>
<feature type="transmembrane region" description="Helical" evidence="10">
    <location>
        <begin position="364"/>
        <end position="384"/>
    </location>
</feature>
<dbReference type="GO" id="GO:0051539">
    <property type="term" value="F:4 iron, 4 sulfur cluster binding"/>
    <property type="evidence" value="ECO:0007669"/>
    <property type="project" value="UniProtKB-UniRule"/>
</dbReference>
<feature type="binding site" evidence="9">
    <location>
        <position position="261"/>
    </location>
    <ligand>
        <name>(2E)-4-hydroxy-3-methylbut-2-enyl diphosphate</name>
        <dbReference type="ChEBI" id="CHEBI:128753"/>
    </ligand>
</feature>
<evidence type="ECO:0000256" key="7">
    <source>
        <dbReference type="ARBA" id="ARBA00023014"/>
    </source>
</evidence>
<feature type="transmembrane region" description="Helical" evidence="10">
    <location>
        <begin position="296"/>
        <end position="318"/>
    </location>
</feature>
<gene>
    <name evidence="9 11" type="primary">ispH</name>
    <name evidence="11" type="ORF">H8D96_15685</name>
</gene>
<keyword evidence="2 9" id="KW-0004">4Fe-4S</keyword>
<organism evidence="11 12">
    <name type="scientific">Candidatus Desulfatibia vada</name>
    <dbReference type="NCBI Taxonomy" id="2841696"/>
    <lineage>
        <taxon>Bacteria</taxon>
        <taxon>Pseudomonadati</taxon>
        <taxon>Thermodesulfobacteriota</taxon>
        <taxon>Desulfobacteria</taxon>
        <taxon>Desulfobacterales</taxon>
        <taxon>Desulfobacterales incertae sedis</taxon>
        <taxon>Candidatus Desulfatibia</taxon>
    </lineage>
</organism>
<dbReference type="GO" id="GO:0051745">
    <property type="term" value="F:4-hydroxy-3-methylbut-2-enyl diphosphate reductase activity"/>
    <property type="evidence" value="ECO:0007669"/>
    <property type="project" value="UniProtKB-UniRule"/>
</dbReference>
<feature type="binding site" evidence="9">
    <location>
        <position position="41"/>
    </location>
    <ligand>
        <name>dimethylallyl diphosphate</name>
        <dbReference type="ChEBI" id="CHEBI:57623"/>
    </ligand>
</feature>
<comment type="catalytic activity">
    <reaction evidence="9">
        <text>isopentenyl diphosphate + 2 oxidized [2Fe-2S]-[ferredoxin] + H2O = (2E)-4-hydroxy-3-methylbut-2-enyl diphosphate + 2 reduced [2Fe-2S]-[ferredoxin] + 2 H(+)</text>
        <dbReference type="Rhea" id="RHEA:24488"/>
        <dbReference type="Rhea" id="RHEA-COMP:10000"/>
        <dbReference type="Rhea" id="RHEA-COMP:10001"/>
        <dbReference type="ChEBI" id="CHEBI:15377"/>
        <dbReference type="ChEBI" id="CHEBI:15378"/>
        <dbReference type="ChEBI" id="CHEBI:33737"/>
        <dbReference type="ChEBI" id="CHEBI:33738"/>
        <dbReference type="ChEBI" id="CHEBI:128753"/>
        <dbReference type="ChEBI" id="CHEBI:128769"/>
        <dbReference type="EC" id="1.17.7.4"/>
    </reaction>
</comment>
<feature type="binding site" evidence="9">
    <location>
        <position position="123"/>
    </location>
    <ligand>
        <name>(2E)-4-hydroxy-3-methylbut-2-enyl diphosphate</name>
        <dbReference type="ChEBI" id="CHEBI:128753"/>
    </ligand>
</feature>
<evidence type="ECO:0000256" key="4">
    <source>
        <dbReference type="ARBA" id="ARBA00022723"/>
    </source>
</evidence>
<feature type="binding site" evidence="9">
    <location>
        <position position="219"/>
    </location>
    <ligand>
        <name>dimethylallyl diphosphate</name>
        <dbReference type="ChEBI" id="CHEBI:57623"/>
    </ligand>
</feature>
<evidence type="ECO:0000256" key="8">
    <source>
        <dbReference type="ARBA" id="ARBA00023136"/>
    </source>
</evidence>
<dbReference type="EMBL" id="JACNIG010000292">
    <property type="protein sequence ID" value="MBC8433352.1"/>
    <property type="molecule type" value="Genomic_DNA"/>
</dbReference>
<feature type="binding site" evidence="9">
    <location>
        <position position="219"/>
    </location>
    <ligand>
        <name>(2E)-4-hydroxy-3-methylbut-2-enyl diphosphate</name>
        <dbReference type="ChEBI" id="CHEBI:128753"/>
    </ligand>
</feature>
<feature type="binding site" evidence="9">
    <location>
        <position position="217"/>
    </location>
    <ligand>
        <name>(2E)-4-hydroxy-3-methylbut-2-enyl diphosphate</name>
        <dbReference type="ChEBI" id="CHEBI:128753"/>
    </ligand>
</feature>
<evidence type="ECO:0000313" key="12">
    <source>
        <dbReference type="Proteomes" id="UP000605201"/>
    </source>
</evidence>
<feature type="binding site" evidence="9">
    <location>
        <position position="41"/>
    </location>
    <ligand>
        <name>(2E)-4-hydroxy-3-methylbut-2-enyl diphosphate</name>
        <dbReference type="ChEBI" id="CHEBI:128753"/>
    </ligand>
</feature>
<comment type="similarity">
    <text evidence="9">Belongs to the IspH family.</text>
</comment>
<keyword evidence="8 10" id="KW-0472">Membrane</keyword>
<dbReference type="GO" id="GO:0016765">
    <property type="term" value="F:transferase activity, transferring alkyl or aryl (other than methyl) groups"/>
    <property type="evidence" value="ECO:0007669"/>
    <property type="project" value="InterPro"/>
</dbReference>
<evidence type="ECO:0000256" key="9">
    <source>
        <dbReference type="HAMAP-Rule" id="MF_00191"/>
    </source>
</evidence>
<comment type="catalytic activity">
    <reaction evidence="9">
        <text>dimethylallyl diphosphate + 2 oxidized [2Fe-2S]-[ferredoxin] + H2O = (2E)-4-hydroxy-3-methylbut-2-enyl diphosphate + 2 reduced [2Fe-2S]-[ferredoxin] + 2 H(+)</text>
        <dbReference type="Rhea" id="RHEA:24825"/>
        <dbReference type="Rhea" id="RHEA-COMP:10000"/>
        <dbReference type="Rhea" id="RHEA-COMP:10001"/>
        <dbReference type="ChEBI" id="CHEBI:15377"/>
        <dbReference type="ChEBI" id="CHEBI:15378"/>
        <dbReference type="ChEBI" id="CHEBI:33737"/>
        <dbReference type="ChEBI" id="CHEBI:33738"/>
        <dbReference type="ChEBI" id="CHEBI:57623"/>
        <dbReference type="ChEBI" id="CHEBI:128753"/>
        <dbReference type="EC" id="1.17.7.4"/>
    </reaction>
</comment>
<comment type="caution">
    <text evidence="9">Lacks conserved residue(s) required for the propagation of feature annotation.</text>
</comment>
<feature type="binding site" evidence="9">
    <location>
        <position position="161"/>
    </location>
    <ligand>
        <name>(2E)-4-hydroxy-3-methylbut-2-enyl diphosphate</name>
        <dbReference type="ChEBI" id="CHEBI:128753"/>
    </ligand>
</feature>
<feature type="binding site" evidence="9">
    <location>
        <position position="73"/>
    </location>
    <ligand>
        <name>dimethylallyl diphosphate</name>
        <dbReference type="ChEBI" id="CHEBI:57623"/>
    </ligand>
</feature>
<dbReference type="EC" id="1.17.7.4" evidence="9"/>
<dbReference type="NCBIfam" id="TIGR00216">
    <property type="entry name" value="ispH_lytB"/>
    <property type="match status" value="1"/>
</dbReference>
<reference evidence="11 12" key="1">
    <citation type="submission" date="2020-08" db="EMBL/GenBank/DDBJ databases">
        <title>Bridging the membrane lipid divide: bacteria of the FCB group superphylum have the potential to synthesize archaeal ether lipids.</title>
        <authorList>
            <person name="Villanueva L."/>
            <person name="Von Meijenfeldt F.A.B."/>
            <person name="Westbye A.B."/>
            <person name="Yadav S."/>
            <person name="Hopmans E.C."/>
            <person name="Dutilh B.E."/>
            <person name="Sinninghe Damste J.S."/>
        </authorList>
    </citation>
    <scope>NUCLEOTIDE SEQUENCE [LARGE SCALE GENOMIC DNA]</scope>
    <source>
        <strain evidence="11">NIOZ-UU17</strain>
    </source>
</reference>
<comment type="pathway">
    <text evidence="9">Isoprenoid biosynthesis; dimethylallyl diphosphate biosynthesis; dimethylallyl diphosphate from (2E)-4-hydroxy-3-methylbutenyl diphosphate: step 1/1.</text>
</comment>
<feature type="binding site" evidence="9">
    <location>
        <position position="217"/>
    </location>
    <ligand>
        <name>dimethylallyl diphosphate</name>
        <dbReference type="ChEBI" id="CHEBI:57623"/>
    </ligand>
</feature>
<feature type="transmembrane region" description="Helical" evidence="10">
    <location>
        <begin position="501"/>
        <end position="519"/>
    </location>
</feature>
<keyword evidence="9 11" id="KW-0560">Oxidoreductase</keyword>
<feature type="binding site" evidence="9">
    <location>
        <position position="189"/>
    </location>
    <ligand>
        <name>[4Fe-4S] cluster</name>
        <dbReference type="ChEBI" id="CHEBI:49883"/>
    </ligand>
</feature>
<feature type="binding site" evidence="9">
    <location>
        <position position="12"/>
    </location>
    <ligand>
        <name>[4Fe-4S] cluster</name>
        <dbReference type="ChEBI" id="CHEBI:49883"/>
    </ligand>
</feature>
<feature type="binding site" evidence="9">
    <location>
        <position position="41"/>
    </location>
    <ligand>
        <name>isopentenyl diphosphate</name>
        <dbReference type="ChEBI" id="CHEBI:128769"/>
    </ligand>
</feature>
<dbReference type="GO" id="GO:0016114">
    <property type="term" value="P:terpenoid biosynthetic process"/>
    <property type="evidence" value="ECO:0007669"/>
    <property type="project" value="UniProtKB-UniRule"/>
</dbReference>
<dbReference type="Pfam" id="PF01040">
    <property type="entry name" value="UbiA"/>
    <property type="match status" value="1"/>
</dbReference>
<dbReference type="UniPathway" id="UPA00056">
    <property type="reaction ID" value="UER00097"/>
</dbReference>
<feature type="binding site" evidence="9">
    <location>
        <position position="219"/>
    </location>
    <ligand>
        <name>isopentenyl diphosphate</name>
        <dbReference type="ChEBI" id="CHEBI:128769"/>
    </ligand>
</feature>
<sequence>MKIFIAKTAGFCMGVRRAVEMVLDAPNKHEGPIFTYGPLIHNPQVLNLLKEKGISILFEIPDRGSGTVLIRAHGVPPKAKEDLKAAGFKVIDATCPRVIKVQTIIRKHSQKGYASIIIGDKNHPEVIGLLGFAGEKGCVVDNLDDLKSLPSFDRAIIVAQTTQNTQFFEKVKNWADRKYPQYKIFDTICDSTAKRQTEVRQLADSVDAVIVVGGLSSGNTRRLKEIAQQTGKPTYHIESESELDSKALSAAQNIGIVAGASTPNWVINRIYRTLEILPYTKKQSWRRMLVTIQRTLLLTNIYVSIGAGCLCYACTKLLGITDFFPHVLISILYVQSMHILNNLTGTKADRFNDPERASFYDNNMILLSLLAVIAGGAGLITAYTLGVIPFFILLAMSIMGLSYNRRLIPDWFTGNKYRRIRDVPGSKTILIAIAWGVVTALLPSLSGPSSISPGTAAVFLWSICLVFVRTAFFDLLDTQGDRIVGKETIPLMLGEKRTISLLKAMLVFVLAALIVSSALHLTSNLGFALAICPIFVFIVLSAHQRGHMLPGTRLEFLVETNFVMAGIVAFTWSALIS</sequence>
<evidence type="ECO:0000256" key="2">
    <source>
        <dbReference type="ARBA" id="ARBA00022485"/>
    </source>
</evidence>
<keyword evidence="6 9" id="KW-0408">Iron</keyword>
<keyword evidence="7 9" id="KW-0411">Iron-sulfur</keyword>
<evidence type="ECO:0000256" key="5">
    <source>
        <dbReference type="ARBA" id="ARBA00022989"/>
    </source>
</evidence>